<feature type="transmembrane region" description="Helical" evidence="2">
    <location>
        <begin position="45"/>
        <end position="62"/>
    </location>
</feature>
<proteinExistence type="predicted"/>
<dbReference type="Proteomes" id="UP001337655">
    <property type="component" value="Unassembled WGS sequence"/>
</dbReference>
<keyword evidence="2" id="KW-0812">Transmembrane</keyword>
<dbReference type="RefSeq" id="XP_064662894.1">
    <property type="nucleotide sequence ID" value="XM_064798567.1"/>
</dbReference>
<sequence length="553" mass="62839">MGRINSGDGVEHTTPNGAANGVGAKRPVVDGQRDGFMGLWQGQKSTVIVFVLTVLFLIHYIARPLLPPTATELATQKPSNLHVVIPASKADPNLCKVLLSAAILGYPSPAIINWQKDFSDGSLVEGGSHLAKISGVYEYLASFDETHEDDLVLMVDGFDIWFQLRPQTLIDRYFDVNRRADQRIRNELGPAAEKYGIRQEIIFGCQKRCWPWTFDDPPCYAVPESNLPKDIYGPETDTDVGNEENPYIKYRQRFLNSGVGMGTLRAMRKMFGQALAQAEKERNFGSDQFIFSHIFGDQQVWREVLRRDSMSARQKMQHKWRGPPANRNYNEKHLTEVVEKAKTREDGNFEFGIGVDYESKIGLNTVFAEDDTEWVHFNDEAQLRDVQASRSIDPTTGHLQGIEADIDASLPPFWTFSYEKDLPRWTSWRNVSLFTDVWTGVTPAIIHHNAHRNGLKSLRETWWPNIWFQNHSRTLLDAHIYAPVVPIAYSGYDNATAREFWPYDIWKGGARNGYAALGSSGGDNWIKFDDVCEAYHEEIWRDGKGAWVLPLVH</sequence>
<dbReference type="EMBL" id="JAVRRT010000002">
    <property type="protein sequence ID" value="KAK5174225.1"/>
    <property type="molecule type" value="Genomic_DNA"/>
</dbReference>
<dbReference type="GeneID" id="89922653"/>
<dbReference type="CDD" id="cd22997">
    <property type="entry name" value="GT_LH"/>
    <property type="match status" value="1"/>
</dbReference>
<evidence type="ECO:0000313" key="3">
    <source>
        <dbReference type="EMBL" id="KAK5174225.1"/>
    </source>
</evidence>
<protein>
    <submittedName>
        <fullName evidence="3">Uncharacterized protein</fullName>
    </submittedName>
</protein>
<comment type="caution">
    <text evidence="3">The sequence shown here is derived from an EMBL/GenBank/DDBJ whole genome shotgun (WGS) entry which is preliminary data.</text>
</comment>
<evidence type="ECO:0000313" key="4">
    <source>
        <dbReference type="Proteomes" id="UP001337655"/>
    </source>
</evidence>
<dbReference type="PANTHER" id="PTHR36587:SF2">
    <property type="entry name" value="EXPRESSION SITE-ASSOCIATED GENE 3 (ESAG3)-LIKE PROTEIN"/>
    <property type="match status" value="1"/>
</dbReference>
<keyword evidence="4" id="KW-1185">Reference proteome</keyword>
<gene>
    <name evidence="3" type="ORF">LTR77_001305</name>
</gene>
<keyword evidence="2" id="KW-0472">Membrane</keyword>
<dbReference type="AlphaFoldDB" id="A0AAV9PKF1"/>
<name>A0AAV9PKF1_9PEZI</name>
<dbReference type="PANTHER" id="PTHR36587">
    <property type="entry name" value="EXPRESSION SITE-ASSOCIATED GENE 3 (ESAG3)-LIKE PROTEIN"/>
    <property type="match status" value="1"/>
</dbReference>
<evidence type="ECO:0000256" key="1">
    <source>
        <dbReference type="SAM" id="MobiDB-lite"/>
    </source>
</evidence>
<reference evidence="3 4" key="1">
    <citation type="submission" date="2023-08" db="EMBL/GenBank/DDBJ databases">
        <title>Black Yeasts Isolated from many extreme environments.</title>
        <authorList>
            <person name="Coleine C."/>
            <person name="Stajich J.E."/>
            <person name="Selbmann L."/>
        </authorList>
    </citation>
    <scope>NUCLEOTIDE SEQUENCE [LARGE SCALE GENOMIC DNA]</scope>
    <source>
        <strain evidence="3 4">CCFEE 5935</strain>
    </source>
</reference>
<accession>A0AAV9PKF1</accession>
<keyword evidence="2" id="KW-1133">Transmembrane helix</keyword>
<evidence type="ECO:0000256" key="2">
    <source>
        <dbReference type="SAM" id="Phobius"/>
    </source>
</evidence>
<organism evidence="3 4">
    <name type="scientific">Saxophila tyrrhenica</name>
    <dbReference type="NCBI Taxonomy" id="1690608"/>
    <lineage>
        <taxon>Eukaryota</taxon>
        <taxon>Fungi</taxon>
        <taxon>Dikarya</taxon>
        <taxon>Ascomycota</taxon>
        <taxon>Pezizomycotina</taxon>
        <taxon>Dothideomycetes</taxon>
        <taxon>Dothideomycetidae</taxon>
        <taxon>Mycosphaerellales</taxon>
        <taxon>Extremaceae</taxon>
        <taxon>Saxophila</taxon>
    </lineage>
</organism>
<feature type="region of interest" description="Disordered" evidence="1">
    <location>
        <begin position="1"/>
        <end position="25"/>
    </location>
</feature>